<dbReference type="EMBL" id="AAXW01000002">
    <property type="protein sequence ID" value="EAZ93643.1"/>
    <property type="molecule type" value="Genomic_DNA"/>
</dbReference>
<protein>
    <submittedName>
        <fullName evidence="1">Uncharacterized protein</fullName>
    </submittedName>
</protein>
<keyword evidence="2" id="KW-1185">Reference proteome</keyword>
<reference evidence="1 2" key="1">
    <citation type="submission" date="2007-03" db="EMBL/GenBank/DDBJ databases">
        <authorList>
            <person name="Stal L."/>
            <person name="Ferriera S."/>
            <person name="Johnson J."/>
            <person name="Kravitz S."/>
            <person name="Beeson K."/>
            <person name="Sutton G."/>
            <person name="Rogers Y.-H."/>
            <person name="Friedman R."/>
            <person name="Frazier M."/>
            <person name="Venter J.C."/>
        </authorList>
    </citation>
    <scope>NUCLEOTIDE SEQUENCE [LARGE SCALE GENOMIC DNA]</scope>
    <source>
        <strain evidence="1 2">CCY0110</strain>
    </source>
</reference>
<evidence type="ECO:0000313" key="1">
    <source>
        <dbReference type="EMBL" id="EAZ93643.1"/>
    </source>
</evidence>
<dbReference type="AlphaFoldDB" id="A3IIL1"/>
<accession>A3IIL1</accession>
<gene>
    <name evidence="1" type="ORF">CY0110_17647</name>
</gene>
<organism evidence="1 2">
    <name type="scientific">Crocosphaera chwakensis CCY0110</name>
    <dbReference type="NCBI Taxonomy" id="391612"/>
    <lineage>
        <taxon>Bacteria</taxon>
        <taxon>Bacillati</taxon>
        <taxon>Cyanobacteriota</taxon>
        <taxon>Cyanophyceae</taxon>
        <taxon>Oscillatoriophycideae</taxon>
        <taxon>Chroococcales</taxon>
        <taxon>Aphanothecaceae</taxon>
        <taxon>Crocosphaera</taxon>
        <taxon>Crocosphaera chwakensis</taxon>
    </lineage>
</organism>
<name>A3IIL1_9CHRO</name>
<sequence>MFFPVFLRNERKNRMIISHAN</sequence>
<evidence type="ECO:0000313" key="2">
    <source>
        <dbReference type="Proteomes" id="UP000003781"/>
    </source>
</evidence>
<proteinExistence type="predicted"/>
<dbReference type="Proteomes" id="UP000003781">
    <property type="component" value="Unassembled WGS sequence"/>
</dbReference>
<comment type="caution">
    <text evidence="1">The sequence shown here is derived from an EMBL/GenBank/DDBJ whole genome shotgun (WGS) entry which is preliminary data.</text>
</comment>